<dbReference type="HOGENOM" id="CLU_1556855_0_0_1"/>
<evidence type="ECO:0000256" key="1">
    <source>
        <dbReference type="SAM" id="MobiDB-lite"/>
    </source>
</evidence>
<dbReference type="Proteomes" id="UP000000305">
    <property type="component" value="Unassembled WGS sequence"/>
</dbReference>
<dbReference type="EMBL" id="GL732618">
    <property type="protein sequence ID" value="EFX70718.1"/>
    <property type="molecule type" value="Genomic_DNA"/>
</dbReference>
<protein>
    <submittedName>
        <fullName evidence="2">Uncharacterized protein</fullName>
    </submittedName>
</protein>
<dbReference type="InParanoid" id="E9HC50"/>
<accession>E9HC50</accession>
<gene>
    <name evidence="2" type="ORF">DAPPUDRAFT_256810</name>
</gene>
<organism evidence="2 3">
    <name type="scientific">Daphnia pulex</name>
    <name type="common">Water flea</name>
    <dbReference type="NCBI Taxonomy" id="6669"/>
    <lineage>
        <taxon>Eukaryota</taxon>
        <taxon>Metazoa</taxon>
        <taxon>Ecdysozoa</taxon>
        <taxon>Arthropoda</taxon>
        <taxon>Crustacea</taxon>
        <taxon>Branchiopoda</taxon>
        <taxon>Diplostraca</taxon>
        <taxon>Cladocera</taxon>
        <taxon>Anomopoda</taxon>
        <taxon>Daphniidae</taxon>
        <taxon>Daphnia</taxon>
    </lineage>
</organism>
<feature type="region of interest" description="Disordered" evidence="1">
    <location>
        <begin position="98"/>
        <end position="119"/>
    </location>
</feature>
<evidence type="ECO:0000313" key="3">
    <source>
        <dbReference type="Proteomes" id="UP000000305"/>
    </source>
</evidence>
<evidence type="ECO:0000313" key="2">
    <source>
        <dbReference type="EMBL" id="EFX70718.1"/>
    </source>
</evidence>
<dbReference type="KEGG" id="dpx:DAPPUDRAFT_256810"/>
<reference evidence="2 3" key="1">
    <citation type="journal article" date="2011" name="Science">
        <title>The ecoresponsive genome of Daphnia pulex.</title>
        <authorList>
            <person name="Colbourne J.K."/>
            <person name="Pfrender M.E."/>
            <person name="Gilbert D."/>
            <person name="Thomas W.K."/>
            <person name="Tucker A."/>
            <person name="Oakley T.H."/>
            <person name="Tokishita S."/>
            <person name="Aerts A."/>
            <person name="Arnold G.J."/>
            <person name="Basu M.K."/>
            <person name="Bauer D.J."/>
            <person name="Caceres C.E."/>
            <person name="Carmel L."/>
            <person name="Casola C."/>
            <person name="Choi J.H."/>
            <person name="Detter J.C."/>
            <person name="Dong Q."/>
            <person name="Dusheyko S."/>
            <person name="Eads B.D."/>
            <person name="Frohlich T."/>
            <person name="Geiler-Samerotte K.A."/>
            <person name="Gerlach D."/>
            <person name="Hatcher P."/>
            <person name="Jogdeo S."/>
            <person name="Krijgsveld J."/>
            <person name="Kriventseva E.V."/>
            <person name="Kultz D."/>
            <person name="Laforsch C."/>
            <person name="Lindquist E."/>
            <person name="Lopez J."/>
            <person name="Manak J.R."/>
            <person name="Muller J."/>
            <person name="Pangilinan J."/>
            <person name="Patwardhan R.P."/>
            <person name="Pitluck S."/>
            <person name="Pritham E.J."/>
            <person name="Rechtsteiner A."/>
            <person name="Rho M."/>
            <person name="Rogozin I.B."/>
            <person name="Sakarya O."/>
            <person name="Salamov A."/>
            <person name="Schaack S."/>
            <person name="Shapiro H."/>
            <person name="Shiga Y."/>
            <person name="Skalitzky C."/>
            <person name="Smith Z."/>
            <person name="Souvorov A."/>
            <person name="Sung W."/>
            <person name="Tang Z."/>
            <person name="Tsuchiya D."/>
            <person name="Tu H."/>
            <person name="Vos H."/>
            <person name="Wang M."/>
            <person name="Wolf Y.I."/>
            <person name="Yamagata H."/>
            <person name="Yamada T."/>
            <person name="Ye Y."/>
            <person name="Shaw J.R."/>
            <person name="Andrews J."/>
            <person name="Crease T.J."/>
            <person name="Tang H."/>
            <person name="Lucas S.M."/>
            <person name="Robertson H.M."/>
            <person name="Bork P."/>
            <person name="Koonin E.V."/>
            <person name="Zdobnov E.M."/>
            <person name="Grigoriev I.V."/>
            <person name="Lynch M."/>
            <person name="Boore J.L."/>
        </authorList>
    </citation>
    <scope>NUCLEOTIDE SEQUENCE [LARGE SCALE GENOMIC DNA]</scope>
</reference>
<keyword evidence="3" id="KW-1185">Reference proteome</keyword>
<dbReference type="AlphaFoldDB" id="E9HC50"/>
<sequence length="172" mass="20063">MREYGHKMLKANRNYVIEKAEMRTADYLSLMRSRVAEEQALGYLMRLETLTELQQRLASGFVPKRQTLTFTTPGSHRGEMSKQHNSIIGQRNCWKEAKTNNQQSEVHQQEEPKGAPKPNNKFLDCILSNGKQHFLKFANIYCFIRIVIGLNEYLFLHREARARGAFKVIHHD</sequence>
<name>E9HC50_DAPPU</name>
<proteinExistence type="predicted"/>